<name>A0A0A2JBA5_PENEN</name>
<dbReference type="PANTHER" id="PTHR47782">
    <property type="entry name" value="ZN(II)2CYS6 TRANSCRIPTION FACTOR (EUROFUNG)-RELATED"/>
    <property type="match status" value="1"/>
</dbReference>
<keyword evidence="6" id="KW-0804">Transcription</keyword>
<dbReference type="RefSeq" id="XP_016595400.1">
    <property type="nucleotide sequence ID" value="XM_016745668.1"/>
</dbReference>
<comment type="caution">
    <text evidence="10">The sequence shown here is derived from an EMBL/GenBank/DDBJ whole genome shotgun (WGS) entry which is preliminary data.</text>
</comment>
<keyword evidence="7" id="KW-0539">Nucleus</keyword>
<protein>
    <submittedName>
        <fullName evidence="10">Transcription factor, fungi</fullName>
    </submittedName>
</protein>
<sequence>MGPSSPIGQSTLAPGSKQRGQASSVSCIPRKFAIEPISNAGGNLSHAAIPSYVSTLKRKRDDLSDQLERQRASRSGEAPAEPPQTPRSASRHRQEFQYATGPSRQDCIENTVQAAMGEIGFLSTSAMAEPRDETSGFSEELAMGRMVRAALALSGATPSQSNIDSYGQQIAAINGPTVHLSRQLAVPFFTTFLDMMGSQMIHIDSNELWTDFDTFFTESNDLVEKYSSNCTAKIFVVYMSVATGVLLSRESGSLQGLAGALHQKATKLLPGIMRSGNKIEILQCMLSLILYSMQNPQGGSTWHLVGLAMKKAIAFRFHHGSDSSVNIPSHTLLMRRNIFWSLYTVDRTISTIMDRPFNIEDDEITVKEPDQYMSDLPHMKNKLARQSVAHARLMSEIRDGAVNSVLYHYSNLCYWRDSARNIKSEPSASEFPRAVVIELASRAMVEVLKTNGSADIEPSMIHSSQNIERDIVTTCSEFIEHAYQSSDRGEFTGSFVEAYDIFAAGVVIVCLNVKSPSSFTDAGVMNKCTALLTTVGERFAGLRVFRRVLWALFNTVSGNSKSDPIVHELPPIIPDGIRNLIAGILR</sequence>
<dbReference type="InterPro" id="IPR007219">
    <property type="entry name" value="XnlR_reg_dom"/>
</dbReference>
<evidence type="ECO:0000259" key="9">
    <source>
        <dbReference type="SMART" id="SM00906"/>
    </source>
</evidence>
<dbReference type="PANTHER" id="PTHR47782:SF14">
    <property type="entry name" value="ZN(II)2CYS6 TRANSCRIPTION FACTOR (EUROFUNG)"/>
    <property type="match status" value="1"/>
</dbReference>
<dbReference type="OrthoDB" id="298012at2759"/>
<proteinExistence type="predicted"/>
<dbReference type="GO" id="GO:0000981">
    <property type="term" value="F:DNA-binding transcription factor activity, RNA polymerase II-specific"/>
    <property type="evidence" value="ECO:0007669"/>
    <property type="project" value="TreeGrafter"/>
</dbReference>
<keyword evidence="11" id="KW-1185">Reference proteome</keyword>
<evidence type="ECO:0000256" key="6">
    <source>
        <dbReference type="ARBA" id="ARBA00023163"/>
    </source>
</evidence>
<evidence type="ECO:0000256" key="7">
    <source>
        <dbReference type="ARBA" id="ARBA00023242"/>
    </source>
</evidence>
<gene>
    <name evidence="10" type="ORF">PEX2_083980</name>
</gene>
<reference evidence="10 11" key="1">
    <citation type="journal article" date="2015" name="Mol. Plant Microbe Interact.">
        <title>Genome, transcriptome, and functional analyses of Penicillium expansum provide new insights into secondary metabolism and pathogenicity.</title>
        <authorList>
            <person name="Ballester A.R."/>
            <person name="Marcet-Houben M."/>
            <person name="Levin E."/>
            <person name="Sela N."/>
            <person name="Selma-Lazaro C."/>
            <person name="Carmona L."/>
            <person name="Wisniewski M."/>
            <person name="Droby S."/>
            <person name="Gonzalez-Candelas L."/>
            <person name="Gabaldon T."/>
        </authorList>
    </citation>
    <scope>NUCLEOTIDE SEQUENCE [LARGE SCALE GENOMIC DNA]</scope>
    <source>
        <strain evidence="10 11">MD-8</strain>
    </source>
</reference>
<dbReference type="GO" id="GO:0045944">
    <property type="term" value="P:positive regulation of transcription by RNA polymerase II"/>
    <property type="evidence" value="ECO:0007669"/>
    <property type="project" value="TreeGrafter"/>
</dbReference>
<evidence type="ECO:0000313" key="11">
    <source>
        <dbReference type="Proteomes" id="UP000030143"/>
    </source>
</evidence>
<feature type="compositionally biased region" description="Basic and acidic residues" evidence="8">
    <location>
        <begin position="59"/>
        <end position="71"/>
    </location>
</feature>
<dbReference type="GO" id="GO:0043565">
    <property type="term" value="F:sequence-specific DNA binding"/>
    <property type="evidence" value="ECO:0007669"/>
    <property type="project" value="TreeGrafter"/>
</dbReference>
<dbReference type="PhylomeDB" id="A0A0A2JBA5"/>
<keyword evidence="3" id="KW-0862">Zinc</keyword>
<dbReference type="GO" id="GO:0006351">
    <property type="term" value="P:DNA-templated transcription"/>
    <property type="evidence" value="ECO:0007669"/>
    <property type="project" value="InterPro"/>
</dbReference>
<dbReference type="Proteomes" id="UP000030143">
    <property type="component" value="Unassembled WGS sequence"/>
</dbReference>
<evidence type="ECO:0000256" key="1">
    <source>
        <dbReference type="ARBA" id="ARBA00004123"/>
    </source>
</evidence>
<dbReference type="CDD" id="cd12148">
    <property type="entry name" value="fungal_TF_MHR"/>
    <property type="match status" value="1"/>
</dbReference>
<comment type="subcellular location">
    <subcellularLocation>
        <location evidence="1">Nucleus</location>
    </subcellularLocation>
</comment>
<dbReference type="EMBL" id="JQFZ01000260">
    <property type="protein sequence ID" value="KGO52682.1"/>
    <property type="molecule type" value="Genomic_DNA"/>
</dbReference>
<dbReference type="AlphaFoldDB" id="A0A0A2JBA5"/>
<dbReference type="HOGENOM" id="CLU_032324_0_0_1"/>
<dbReference type="SMART" id="SM00906">
    <property type="entry name" value="Fungal_trans"/>
    <property type="match status" value="1"/>
</dbReference>
<keyword evidence="2" id="KW-0479">Metal-binding</keyword>
<feature type="region of interest" description="Disordered" evidence="8">
    <location>
        <begin position="58"/>
        <end position="104"/>
    </location>
</feature>
<keyword evidence="5" id="KW-0238">DNA-binding</keyword>
<keyword evidence="4" id="KW-0805">Transcription regulation</keyword>
<dbReference type="VEuPathDB" id="FungiDB:PEXP_095580"/>
<evidence type="ECO:0000256" key="5">
    <source>
        <dbReference type="ARBA" id="ARBA00023125"/>
    </source>
</evidence>
<evidence type="ECO:0000256" key="2">
    <source>
        <dbReference type="ARBA" id="ARBA00022723"/>
    </source>
</evidence>
<evidence type="ECO:0000256" key="3">
    <source>
        <dbReference type="ARBA" id="ARBA00022833"/>
    </source>
</evidence>
<evidence type="ECO:0000256" key="8">
    <source>
        <dbReference type="SAM" id="MobiDB-lite"/>
    </source>
</evidence>
<dbReference type="Pfam" id="PF04082">
    <property type="entry name" value="Fungal_trans"/>
    <property type="match status" value="1"/>
</dbReference>
<dbReference type="GO" id="GO:0008270">
    <property type="term" value="F:zinc ion binding"/>
    <property type="evidence" value="ECO:0007669"/>
    <property type="project" value="InterPro"/>
</dbReference>
<accession>A0A0A2JBA5</accession>
<dbReference type="GeneID" id="27681088"/>
<dbReference type="InterPro" id="IPR052202">
    <property type="entry name" value="Yeast_MetPath_Reg"/>
</dbReference>
<organism evidence="10 11">
    <name type="scientific">Penicillium expansum</name>
    <name type="common">Blue mold rot fungus</name>
    <dbReference type="NCBI Taxonomy" id="27334"/>
    <lineage>
        <taxon>Eukaryota</taxon>
        <taxon>Fungi</taxon>
        <taxon>Dikarya</taxon>
        <taxon>Ascomycota</taxon>
        <taxon>Pezizomycotina</taxon>
        <taxon>Eurotiomycetes</taxon>
        <taxon>Eurotiomycetidae</taxon>
        <taxon>Eurotiales</taxon>
        <taxon>Aspergillaceae</taxon>
        <taxon>Penicillium</taxon>
    </lineage>
</organism>
<evidence type="ECO:0000313" key="10">
    <source>
        <dbReference type="EMBL" id="KGO52682.1"/>
    </source>
</evidence>
<dbReference type="GO" id="GO:0005634">
    <property type="term" value="C:nucleus"/>
    <property type="evidence" value="ECO:0007669"/>
    <property type="project" value="UniProtKB-SubCell"/>
</dbReference>
<feature type="region of interest" description="Disordered" evidence="8">
    <location>
        <begin position="1"/>
        <end position="25"/>
    </location>
</feature>
<feature type="domain" description="Xylanolytic transcriptional activator regulatory" evidence="9">
    <location>
        <begin position="301"/>
        <end position="375"/>
    </location>
</feature>
<evidence type="ECO:0000256" key="4">
    <source>
        <dbReference type="ARBA" id="ARBA00023015"/>
    </source>
</evidence>
<dbReference type="STRING" id="27334.A0A0A2JBA5"/>